<dbReference type="SMART" id="SM00443">
    <property type="entry name" value="G_patch"/>
    <property type="match status" value="1"/>
</dbReference>
<dbReference type="Pfam" id="PF01585">
    <property type="entry name" value="G-patch"/>
    <property type="match status" value="1"/>
</dbReference>
<evidence type="ECO:0000256" key="1">
    <source>
        <dbReference type="SAM" id="MobiDB-lite"/>
    </source>
</evidence>
<dbReference type="PROSITE" id="PS50174">
    <property type="entry name" value="G_PATCH"/>
    <property type="match status" value="1"/>
</dbReference>
<dbReference type="OrthoDB" id="1300148at2759"/>
<dbReference type="Gene3D" id="2.40.70.10">
    <property type="entry name" value="Acid Proteases"/>
    <property type="match status" value="1"/>
</dbReference>
<feature type="region of interest" description="Disordered" evidence="1">
    <location>
        <begin position="1"/>
        <end position="23"/>
    </location>
</feature>
<dbReference type="PANTHER" id="PTHR32108:SF9">
    <property type="entry name" value="REVERSE TRANSCRIPTASE RNASE H-LIKE DOMAIN-CONTAINING PROTEIN"/>
    <property type="match status" value="1"/>
</dbReference>
<dbReference type="InterPro" id="IPR021109">
    <property type="entry name" value="Peptidase_aspartic_dom_sf"/>
</dbReference>
<evidence type="ECO:0000313" key="3">
    <source>
        <dbReference type="RefSeq" id="XP_016487521.1"/>
    </source>
</evidence>
<gene>
    <name evidence="3" type="primary">LOC107807613</name>
</gene>
<dbReference type="InterPro" id="IPR000467">
    <property type="entry name" value="G_patch_dom"/>
</dbReference>
<accession>A0A1S4BFC4</accession>
<protein>
    <recommendedName>
        <fullName evidence="2">G-patch domain-containing protein</fullName>
    </recommendedName>
</protein>
<dbReference type="PANTHER" id="PTHR32108">
    <property type="entry name" value="DNA-DIRECTED RNA POLYMERASE SUBUNIT ALPHA"/>
    <property type="match status" value="1"/>
</dbReference>
<evidence type="ECO:0000259" key="2">
    <source>
        <dbReference type="PROSITE" id="PS50174"/>
    </source>
</evidence>
<sequence length="685" mass="76504">MASKETDTGVVDPPREIVESESELQEEVRRLKHQMAEMYQAWIKGHPPPSFPTNYTENPASIPPLSQSHMPNTIDLSPQHVPGFTPYHNYPGTSAQTVHALPAKQPRTLLRHLLLFLYPLHKLPSTDPLSYAQPPSYLQWRAPFPQNTHPAPQNAYPPPQPYQNPNGSNFRSRPEYRRERQKRKQTFTPFGESYAKHDTEKYWHLKRAIQELIDTNQIVVQSLDAPNINQNPLSAHEETHMIEIVHKDGEPKKSSKSIMMIRASESNLVKAPDSTKAKPLIVEGATEKPSSLNLKPPVLVVKGHSKDIGASPESSKVVVPGILSKHVLVVKGAPITPIIIKLVTQLPVIDTKVVPWNYKQVIVTYKGKEVEEEVNETRGLTRSERCFTPEELTKSKPFKDSQMPVKKSVTEEEAEEVVMKILNEAHVPDKITVNHLNKIASKIFEVNRITFSDDELPMEGTKCNRALYLTVKCKDFVVSRIFVNNGSSANICPLSTLQKLKIGTERIHLNSMCVRGFDGGGKDSVGDIMLELSIGPVEFTMEFQVLDVVVSYNLLLGRPWIHTAEAVPSSLYQMVKFEWDRQEIVMHGDEDLSTPNDTIVSFIEAEDNKGPWVYQTFETVSVEKISEGKCIPGPKLSSASVMVANKMLKNGFVPGKGLGTSLQGIVHPVHPSGNLGTFGLGFMPT</sequence>
<feature type="compositionally biased region" description="Basic and acidic residues" evidence="1">
    <location>
        <begin position="1"/>
        <end position="18"/>
    </location>
</feature>
<reference evidence="3" key="1">
    <citation type="submission" date="2025-08" db="UniProtKB">
        <authorList>
            <consortium name="RefSeq"/>
        </authorList>
    </citation>
    <scope>IDENTIFICATION</scope>
</reference>
<dbReference type="AlphaFoldDB" id="A0A1S4BFC4"/>
<dbReference type="KEGG" id="nta:107807613"/>
<dbReference type="GO" id="GO:0003676">
    <property type="term" value="F:nucleic acid binding"/>
    <property type="evidence" value="ECO:0007669"/>
    <property type="project" value="InterPro"/>
</dbReference>
<proteinExistence type="predicted"/>
<dbReference type="STRING" id="4097.A0A1S4BFC4"/>
<dbReference type="PaxDb" id="4097-A0A1S4BFC4"/>
<feature type="domain" description="G-patch" evidence="2">
    <location>
        <begin position="647"/>
        <end position="685"/>
    </location>
</feature>
<feature type="region of interest" description="Disordered" evidence="1">
    <location>
        <begin position="142"/>
        <end position="191"/>
    </location>
</feature>
<name>A0A1S4BFC4_TOBAC</name>
<dbReference type="RefSeq" id="XP_016487521.1">
    <property type="nucleotide sequence ID" value="XM_016632035.1"/>
</dbReference>
<organism evidence="3">
    <name type="scientific">Nicotiana tabacum</name>
    <name type="common">Common tobacco</name>
    <dbReference type="NCBI Taxonomy" id="4097"/>
    <lineage>
        <taxon>Eukaryota</taxon>
        <taxon>Viridiplantae</taxon>
        <taxon>Streptophyta</taxon>
        <taxon>Embryophyta</taxon>
        <taxon>Tracheophyta</taxon>
        <taxon>Spermatophyta</taxon>
        <taxon>Magnoliopsida</taxon>
        <taxon>eudicotyledons</taxon>
        <taxon>Gunneridae</taxon>
        <taxon>Pentapetalae</taxon>
        <taxon>asterids</taxon>
        <taxon>lamiids</taxon>
        <taxon>Solanales</taxon>
        <taxon>Solanaceae</taxon>
        <taxon>Nicotianoideae</taxon>
        <taxon>Nicotianeae</taxon>
        <taxon>Nicotiana</taxon>
    </lineage>
</organism>
<dbReference type="CDD" id="cd00303">
    <property type="entry name" value="retropepsin_like"/>
    <property type="match status" value="1"/>
</dbReference>